<keyword evidence="2" id="KW-1185">Reference proteome</keyword>
<reference evidence="1" key="1">
    <citation type="submission" date="2022-08" db="EMBL/GenBank/DDBJ databases">
        <title>Genome Sequence of Fusarium decemcellulare.</title>
        <authorList>
            <person name="Buettner E."/>
        </authorList>
    </citation>
    <scope>NUCLEOTIDE SEQUENCE</scope>
    <source>
        <strain evidence="1">Babe19</strain>
    </source>
</reference>
<sequence length="107" mass="11807">MPIFQDDLDHHEPVEPPPVDVAAHKLRRLSEESICTELCEGLVPDSPPRPSAAARTDDGDGAISDRAALIERLKRTQSPTWIPNRHVSRVNPAEHICSRNEPSSNAD</sequence>
<gene>
    <name evidence="1" type="ORF">NM208_g16109</name>
</gene>
<accession>A0ACC1RCK5</accession>
<name>A0ACC1RCK5_9HYPO</name>
<evidence type="ECO:0000313" key="2">
    <source>
        <dbReference type="Proteomes" id="UP001148629"/>
    </source>
</evidence>
<dbReference type="EMBL" id="JANRMS010004756">
    <property type="protein sequence ID" value="KAJ3506162.1"/>
    <property type="molecule type" value="Genomic_DNA"/>
</dbReference>
<proteinExistence type="predicted"/>
<comment type="caution">
    <text evidence="1">The sequence shown here is derived from an EMBL/GenBank/DDBJ whole genome shotgun (WGS) entry which is preliminary data.</text>
</comment>
<evidence type="ECO:0000313" key="1">
    <source>
        <dbReference type="EMBL" id="KAJ3506162.1"/>
    </source>
</evidence>
<dbReference type="Proteomes" id="UP001148629">
    <property type="component" value="Unassembled WGS sequence"/>
</dbReference>
<protein>
    <submittedName>
        <fullName evidence="1">Uncharacterized protein</fullName>
    </submittedName>
</protein>
<organism evidence="1 2">
    <name type="scientific">Fusarium decemcellulare</name>
    <dbReference type="NCBI Taxonomy" id="57161"/>
    <lineage>
        <taxon>Eukaryota</taxon>
        <taxon>Fungi</taxon>
        <taxon>Dikarya</taxon>
        <taxon>Ascomycota</taxon>
        <taxon>Pezizomycotina</taxon>
        <taxon>Sordariomycetes</taxon>
        <taxon>Hypocreomycetidae</taxon>
        <taxon>Hypocreales</taxon>
        <taxon>Nectriaceae</taxon>
        <taxon>Fusarium</taxon>
        <taxon>Fusarium decemcellulare species complex</taxon>
    </lineage>
</organism>